<dbReference type="PROSITE" id="PS51194">
    <property type="entry name" value="HELICASE_CTER"/>
    <property type="match status" value="1"/>
</dbReference>
<dbReference type="InterPro" id="IPR049730">
    <property type="entry name" value="SNF2/RAD54-like_C"/>
</dbReference>
<reference evidence="6 7" key="1">
    <citation type="submission" date="2024-11" db="EMBL/GenBank/DDBJ databases">
        <authorList>
            <person name="Heng Y.C."/>
            <person name="Lim A.C.H."/>
            <person name="Lee J.K.Y."/>
            <person name="Kittelmann S."/>
        </authorList>
    </citation>
    <scope>NUCLEOTIDE SEQUENCE [LARGE SCALE GENOMIC DNA]</scope>
    <source>
        <strain evidence="6 7">WILCCON 0185</strain>
    </source>
</reference>
<sequence>MFDIDENRLKEAAGKVMYARGLDVYLRNKIRSLDTENEEENGKERLIVKSVVQSSYGLDSYNVIVSIPKDFGTLGYTCDCSYGKNNNNICKHSVAVLLKWSREKDRILKKENRALSRRTEELIEYFKSSMKNREMAAYKELNLEIKYEFEAEYERVSSIELKIGEERTYVVRGMRDFLSAIYKKDREIEYGKNFTFNPLNQGFKTADKELIGLLLEIYEFDALFSNGGSASRYWGAPPAAISGKKIYLTDSHTKRFFEIMKKRSFDAIINKIPCNNISVLEENMPLEFDIKLNKNSLIIKQEKEIPVPLTEDGSYFFYEKNIYNVDGEQSRIYIPFFNEINKSKTSNLSFNKEELSKIASYILPNLKYISKNIRIDKTLESSLYEEPLSAMIYLDRPNDGITADIIFKYGEEEISPFNEKDKEQSSRVLVRDINKELQLTSILEAAGFEKTRTNYLLMDEEALVGFLAEGINKVQEIAEVYYSDSFKNMKIYTSSNIKSSIRLNDEDLLEFSFNIEGVEKSELKDILDALRQRRKYHKLKKGGFVALQSKELQDMGSMLDYLDVKDSELEKDKIILAKYNALYVDQALKGSNIAVIERNKKFRELVNNIKEVQDLDFKLPEHLEGIMRGYQKFGFKWFKTLASCGFGGILADEMGLGKTLQTIAFIEAEVIENEEEKKPSLVIAPSSLVYNWKNEVEKFAPNLKALIISGSKDEREEKRKEIEEADLVITSYPLIRRDIEDYKEISFRYCILDEAQQIKNPTSINAQSVKDIKAKGYFALTGTPIENSLTELWSIFDFIMPGYLLNHNKFLRKYETPIVKNKDNTALEELNKHVKPFILRRLKKDVIKELPPKIEHKLIVEMTEEQKKLYAAYIAEAKSEIDSEIKEKGFNKSKIKILSTLTRLRQICCDPSTFVENYKGESGKLMALDDLLEDSINEGHRILLFSQFTTVLKNIAKRFHKNEISYQYLDGQTKIEDRGIRVKEFNEGKGSVFLISLKAGGTGLNLTGADVVIHFDPWWNPAVEEQATDRAHRIGQHKTVEVIKLIAQGTIEEKIYNLQEKKKAIINSVMSEESTEESLISQMSQEDIEELFRV</sequence>
<gene>
    <name evidence="6" type="ORF">ACJDUG_15790</name>
</gene>
<dbReference type="PROSITE" id="PS50966">
    <property type="entry name" value="ZF_SWIM"/>
    <property type="match status" value="1"/>
</dbReference>
<keyword evidence="1" id="KW-0378">Hydrolase</keyword>
<dbReference type="InterPro" id="IPR027417">
    <property type="entry name" value="P-loop_NTPase"/>
</dbReference>
<dbReference type="Gene3D" id="3.40.50.10810">
    <property type="entry name" value="Tandem AAA-ATPase domain"/>
    <property type="match status" value="1"/>
</dbReference>
<dbReference type="Proteomes" id="UP001623591">
    <property type="component" value="Unassembled WGS sequence"/>
</dbReference>
<dbReference type="Pfam" id="PF00271">
    <property type="entry name" value="Helicase_C"/>
    <property type="match status" value="1"/>
</dbReference>
<name>A0ABW8T7J8_9CLOT</name>
<dbReference type="SMART" id="SM00487">
    <property type="entry name" value="DEXDc"/>
    <property type="match status" value="1"/>
</dbReference>
<dbReference type="EMBL" id="JBJHZZ010000017">
    <property type="protein sequence ID" value="MFL0248410.1"/>
    <property type="molecule type" value="Genomic_DNA"/>
</dbReference>
<dbReference type="CDD" id="cd18012">
    <property type="entry name" value="DEXQc_arch_SWI2_SNF2"/>
    <property type="match status" value="1"/>
</dbReference>
<comment type="caution">
    <text evidence="6">The sequence shown here is derived from an EMBL/GenBank/DDBJ whole genome shotgun (WGS) entry which is preliminary data.</text>
</comment>
<dbReference type="RefSeq" id="WP_406770838.1">
    <property type="nucleotide sequence ID" value="NZ_JBJHZZ010000017.1"/>
</dbReference>
<dbReference type="Pfam" id="PF08455">
    <property type="entry name" value="SNF2_assoc"/>
    <property type="match status" value="1"/>
</dbReference>
<evidence type="ECO:0000259" key="4">
    <source>
        <dbReference type="PROSITE" id="PS51192"/>
    </source>
</evidence>
<dbReference type="InterPro" id="IPR013663">
    <property type="entry name" value="Helicase_SWF/SNF/SWI_bac"/>
</dbReference>
<feature type="domain" description="Helicase ATP-binding" evidence="4">
    <location>
        <begin position="639"/>
        <end position="802"/>
    </location>
</feature>
<keyword evidence="2" id="KW-0862">Zinc</keyword>
<keyword evidence="2" id="KW-0863">Zinc-finger</keyword>
<dbReference type="InterPro" id="IPR038718">
    <property type="entry name" value="SNF2-like_sf"/>
</dbReference>
<protein>
    <submittedName>
        <fullName evidence="6">SNF2 helicase associated domain-containing protein</fullName>
    </submittedName>
</protein>
<evidence type="ECO:0000259" key="3">
    <source>
        <dbReference type="PROSITE" id="PS50966"/>
    </source>
</evidence>
<feature type="domain" description="Helicase C-terminal" evidence="5">
    <location>
        <begin position="927"/>
        <end position="1080"/>
    </location>
</feature>
<dbReference type="SMART" id="SM00490">
    <property type="entry name" value="HELICc"/>
    <property type="match status" value="1"/>
</dbReference>
<dbReference type="Pfam" id="PF00176">
    <property type="entry name" value="SNF2-rel_dom"/>
    <property type="match status" value="1"/>
</dbReference>
<dbReference type="SUPFAM" id="SSF52540">
    <property type="entry name" value="P-loop containing nucleoside triphosphate hydrolases"/>
    <property type="match status" value="2"/>
</dbReference>
<dbReference type="InterPro" id="IPR000330">
    <property type="entry name" value="SNF2_N"/>
</dbReference>
<evidence type="ECO:0000259" key="5">
    <source>
        <dbReference type="PROSITE" id="PS51194"/>
    </source>
</evidence>
<dbReference type="PROSITE" id="PS51192">
    <property type="entry name" value="HELICASE_ATP_BIND_1"/>
    <property type="match status" value="1"/>
</dbReference>
<feature type="domain" description="SWIM-type" evidence="3">
    <location>
        <begin position="63"/>
        <end position="101"/>
    </location>
</feature>
<evidence type="ECO:0000313" key="6">
    <source>
        <dbReference type="EMBL" id="MFL0248410.1"/>
    </source>
</evidence>
<dbReference type="Gene3D" id="3.40.50.300">
    <property type="entry name" value="P-loop containing nucleotide triphosphate hydrolases"/>
    <property type="match status" value="1"/>
</dbReference>
<evidence type="ECO:0000313" key="7">
    <source>
        <dbReference type="Proteomes" id="UP001623591"/>
    </source>
</evidence>
<keyword evidence="2" id="KW-0479">Metal-binding</keyword>
<accession>A0ABW8T7J8</accession>
<dbReference type="InterPro" id="IPR014001">
    <property type="entry name" value="Helicase_ATP-bd"/>
</dbReference>
<keyword evidence="7" id="KW-1185">Reference proteome</keyword>
<dbReference type="CDD" id="cd18793">
    <property type="entry name" value="SF2_C_SNF"/>
    <property type="match status" value="1"/>
</dbReference>
<dbReference type="PANTHER" id="PTHR10799">
    <property type="entry name" value="SNF2/RAD54 HELICASE FAMILY"/>
    <property type="match status" value="1"/>
</dbReference>
<organism evidence="6 7">
    <name type="scientific">Candidatus Clostridium stratigraminis</name>
    <dbReference type="NCBI Taxonomy" id="3381661"/>
    <lineage>
        <taxon>Bacteria</taxon>
        <taxon>Bacillati</taxon>
        <taxon>Bacillota</taxon>
        <taxon>Clostridia</taxon>
        <taxon>Eubacteriales</taxon>
        <taxon>Clostridiaceae</taxon>
        <taxon>Clostridium</taxon>
    </lineage>
</organism>
<evidence type="ECO:0000256" key="2">
    <source>
        <dbReference type="PROSITE-ProRule" id="PRU00325"/>
    </source>
</evidence>
<evidence type="ECO:0000256" key="1">
    <source>
        <dbReference type="ARBA" id="ARBA00022801"/>
    </source>
</evidence>
<proteinExistence type="predicted"/>
<dbReference type="InterPro" id="IPR001650">
    <property type="entry name" value="Helicase_C-like"/>
</dbReference>
<dbReference type="InterPro" id="IPR007527">
    <property type="entry name" value="Znf_SWIM"/>
</dbReference>